<reference evidence="1 2" key="1">
    <citation type="submission" date="2020-09" db="EMBL/GenBank/DDBJ databases">
        <title>De no assembly of potato wild relative species, Solanum commersonii.</title>
        <authorList>
            <person name="Cho K."/>
        </authorList>
    </citation>
    <scope>NUCLEOTIDE SEQUENCE [LARGE SCALE GENOMIC DNA]</scope>
    <source>
        <strain evidence="1">LZ3.2</strain>
        <tissue evidence="1">Leaf</tissue>
    </source>
</reference>
<dbReference type="Proteomes" id="UP000824120">
    <property type="component" value="Chromosome 1"/>
</dbReference>
<name>A0A9J6B3X9_SOLCO</name>
<dbReference type="AlphaFoldDB" id="A0A9J6B3X9"/>
<protein>
    <submittedName>
        <fullName evidence="1">Uncharacterized protein</fullName>
    </submittedName>
</protein>
<dbReference type="EMBL" id="JACXVP010000001">
    <property type="protein sequence ID" value="KAG5631453.1"/>
    <property type="molecule type" value="Genomic_DNA"/>
</dbReference>
<organism evidence="1 2">
    <name type="scientific">Solanum commersonii</name>
    <name type="common">Commerson's wild potato</name>
    <name type="synonym">Commerson's nightshade</name>
    <dbReference type="NCBI Taxonomy" id="4109"/>
    <lineage>
        <taxon>Eukaryota</taxon>
        <taxon>Viridiplantae</taxon>
        <taxon>Streptophyta</taxon>
        <taxon>Embryophyta</taxon>
        <taxon>Tracheophyta</taxon>
        <taxon>Spermatophyta</taxon>
        <taxon>Magnoliopsida</taxon>
        <taxon>eudicotyledons</taxon>
        <taxon>Gunneridae</taxon>
        <taxon>Pentapetalae</taxon>
        <taxon>asterids</taxon>
        <taxon>lamiids</taxon>
        <taxon>Solanales</taxon>
        <taxon>Solanaceae</taxon>
        <taxon>Solanoideae</taxon>
        <taxon>Solaneae</taxon>
        <taxon>Solanum</taxon>
    </lineage>
</organism>
<comment type="caution">
    <text evidence="1">The sequence shown here is derived from an EMBL/GenBank/DDBJ whole genome shotgun (WGS) entry which is preliminary data.</text>
</comment>
<evidence type="ECO:0000313" key="1">
    <source>
        <dbReference type="EMBL" id="KAG5631453.1"/>
    </source>
</evidence>
<proteinExistence type="predicted"/>
<keyword evidence="2" id="KW-1185">Reference proteome</keyword>
<evidence type="ECO:0000313" key="2">
    <source>
        <dbReference type="Proteomes" id="UP000824120"/>
    </source>
</evidence>
<sequence length="72" mass="7732">MNGPGPSSASAATKRTNVSSRIRICRTSELDLINLKVVWHNGPTRLLHELSVLGITKEPVVMAPKVVASVVK</sequence>
<gene>
    <name evidence="1" type="ORF">H5410_003170</name>
</gene>
<accession>A0A9J6B3X9</accession>